<comment type="caution">
    <text evidence="1">The sequence shown here is derived from an EMBL/GenBank/DDBJ whole genome shotgun (WGS) entry which is preliminary data.</text>
</comment>
<proteinExistence type="predicted"/>
<sequence length="283" mass="31824">MEKEGSKDSQKAFTVEEVINKKQHFGNIFKEAILSHHTNENVEAGFHDKLDEENDSDGSSDYEEEEEREIYSDEDSEDLLINSFVDESVSEKRNNDGSIRMLENPKDVSGDRIIESKDVSGDRIIESEYELGGDNGKNDHVGVGGTNSVEKEPELKNHGSGIKNVSGKLQLLLSKNIPLQDKLQKVNRIKEEKGKGVRKILAEEKQSRLWANSIHNSLNMDCRITRSQWRLKNNQDKRSELNDVDDQSSGTQSTTSGVALRLEEIGDKCGFRKIDDKDAGSLD</sequence>
<gene>
    <name evidence="1" type="ORF">L2E82_26912</name>
</gene>
<dbReference type="EMBL" id="CM042013">
    <property type="protein sequence ID" value="KAI3736923.1"/>
    <property type="molecule type" value="Genomic_DNA"/>
</dbReference>
<keyword evidence="2" id="KW-1185">Reference proteome</keyword>
<evidence type="ECO:0000313" key="1">
    <source>
        <dbReference type="EMBL" id="KAI3736923.1"/>
    </source>
</evidence>
<name>A0ACB9CRX2_CICIN</name>
<dbReference type="Proteomes" id="UP001055811">
    <property type="component" value="Linkage Group LG05"/>
</dbReference>
<protein>
    <submittedName>
        <fullName evidence="1">Uncharacterized protein</fullName>
    </submittedName>
</protein>
<organism evidence="1 2">
    <name type="scientific">Cichorium intybus</name>
    <name type="common">Chicory</name>
    <dbReference type="NCBI Taxonomy" id="13427"/>
    <lineage>
        <taxon>Eukaryota</taxon>
        <taxon>Viridiplantae</taxon>
        <taxon>Streptophyta</taxon>
        <taxon>Embryophyta</taxon>
        <taxon>Tracheophyta</taxon>
        <taxon>Spermatophyta</taxon>
        <taxon>Magnoliopsida</taxon>
        <taxon>eudicotyledons</taxon>
        <taxon>Gunneridae</taxon>
        <taxon>Pentapetalae</taxon>
        <taxon>asterids</taxon>
        <taxon>campanulids</taxon>
        <taxon>Asterales</taxon>
        <taxon>Asteraceae</taxon>
        <taxon>Cichorioideae</taxon>
        <taxon>Cichorieae</taxon>
        <taxon>Cichoriinae</taxon>
        <taxon>Cichorium</taxon>
    </lineage>
</organism>
<reference evidence="2" key="1">
    <citation type="journal article" date="2022" name="Mol. Ecol. Resour.">
        <title>The genomes of chicory, endive, great burdock and yacon provide insights into Asteraceae palaeo-polyploidization history and plant inulin production.</title>
        <authorList>
            <person name="Fan W."/>
            <person name="Wang S."/>
            <person name="Wang H."/>
            <person name="Wang A."/>
            <person name="Jiang F."/>
            <person name="Liu H."/>
            <person name="Zhao H."/>
            <person name="Xu D."/>
            <person name="Zhang Y."/>
        </authorList>
    </citation>
    <scope>NUCLEOTIDE SEQUENCE [LARGE SCALE GENOMIC DNA]</scope>
    <source>
        <strain evidence="2">cv. Punajuju</strain>
    </source>
</reference>
<reference evidence="1 2" key="2">
    <citation type="journal article" date="2022" name="Mol. Ecol. Resour.">
        <title>The genomes of chicory, endive, great burdock and yacon provide insights into Asteraceae paleo-polyploidization history and plant inulin production.</title>
        <authorList>
            <person name="Fan W."/>
            <person name="Wang S."/>
            <person name="Wang H."/>
            <person name="Wang A."/>
            <person name="Jiang F."/>
            <person name="Liu H."/>
            <person name="Zhao H."/>
            <person name="Xu D."/>
            <person name="Zhang Y."/>
        </authorList>
    </citation>
    <scope>NUCLEOTIDE SEQUENCE [LARGE SCALE GENOMIC DNA]</scope>
    <source>
        <strain evidence="2">cv. Punajuju</strain>
        <tissue evidence="1">Leaves</tissue>
    </source>
</reference>
<accession>A0ACB9CRX2</accession>
<evidence type="ECO:0000313" key="2">
    <source>
        <dbReference type="Proteomes" id="UP001055811"/>
    </source>
</evidence>